<dbReference type="OrthoDB" id="17098at2759"/>
<comment type="similarity">
    <text evidence="3 11">Belongs to the ALG14 family.</text>
</comment>
<evidence type="ECO:0000256" key="5">
    <source>
        <dbReference type="ARBA" id="ARBA00017467"/>
    </source>
</evidence>
<accession>A0A8H6IB94</accession>
<comment type="caution">
    <text evidence="13">The sequence shown here is derived from an EMBL/GenBank/DDBJ whole genome shotgun (WGS) entry which is preliminary data.</text>
</comment>
<reference evidence="13 14" key="1">
    <citation type="submission" date="2020-07" db="EMBL/GenBank/DDBJ databases">
        <title>Comparative genomics of pyrophilous fungi reveals a link between fire events and developmental genes.</title>
        <authorList>
            <consortium name="DOE Joint Genome Institute"/>
            <person name="Steindorff A.S."/>
            <person name="Carver A."/>
            <person name="Calhoun S."/>
            <person name="Stillman K."/>
            <person name="Liu H."/>
            <person name="Lipzen A."/>
            <person name="Pangilinan J."/>
            <person name="Labutti K."/>
            <person name="Bruns T.D."/>
            <person name="Grigoriev I.V."/>
        </authorList>
    </citation>
    <scope>NUCLEOTIDE SEQUENCE [LARGE SCALE GENOMIC DNA]</scope>
    <source>
        <strain evidence="13 14">CBS 144469</strain>
    </source>
</reference>
<keyword evidence="7 11" id="KW-0256">Endoplasmic reticulum</keyword>
<protein>
    <recommendedName>
        <fullName evidence="5 11">UDP-N-acetylglucosamine transferase subunit ALG14</fullName>
    </recommendedName>
    <alternativeName>
        <fullName evidence="10 11">Asparagine-linked glycosylation protein 14</fullName>
    </alternativeName>
</protein>
<name>A0A8H6IB94_9AGAR</name>
<comment type="subcellular location">
    <subcellularLocation>
        <location evidence="1 11">Endoplasmic reticulum membrane</location>
        <topology evidence="1 11">Single-pass membrane protein</topology>
    </subcellularLocation>
    <subcellularLocation>
        <location evidence="2">Nucleus membrane</location>
        <topology evidence="2">Single-pass membrane protein</topology>
    </subcellularLocation>
</comment>
<dbReference type="PANTHER" id="PTHR12154:SF4">
    <property type="entry name" value="UDP-N-ACETYLGLUCOSAMINE TRANSFERASE SUBUNIT ALG14 HOMOLOG"/>
    <property type="match status" value="1"/>
</dbReference>
<dbReference type="Gene3D" id="3.40.50.2000">
    <property type="entry name" value="Glycogen Phosphorylase B"/>
    <property type="match status" value="1"/>
</dbReference>
<keyword evidence="9" id="KW-0472">Membrane</keyword>
<dbReference type="GO" id="GO:0004577">
    <property type="term" value="F:N-acetylglucosaminyldiphosphodolichol N-acetylglucosaminyltransferase activity"/>
    <property type="evidence" value="ECO:0007669"/>
    <property type="project" value="TreeGrafter"/>
</dbReference>
<proteinExistence type="inferred from homology"/>
<keyword evidence="6" id="KW-0812">Transmembrane</keyword>
<evidence type="ECO:0000256" key="11">
    <source>
        <dbReference type="RuleBase" id="RU362127"/>
    </source>
</evidence>
<evidence type="ECO:0000256" key="8">
    <source>
        <dbReference type="ARBA" id="ARBA00022989"/>
    </source>
</evidence>
<dbReference type="GO" id="GO:0006488">
    <property type="term" value="P:dolichol-linked oligosaccharide biosynthetic process"/>
    <property type="evidence" value="ECO:0007669"/>
    <property type="project" value="InterPro"/>
</dbReference>
<evidence type="ECO:0000313" key="14">
    <source>
        <dbReference type="Proteomes" id="UP000521943"/>
    </source>
</evidence>
<dbReference type="EMBL" id="JACGCI010000010">
    <property type="protein sequence ID" value="KAF6761212.1"/>
    <property type="molecule type" value="Genomic_DNA"/>
</dbReference>
<evidence type="ECO:0000256" key="10">
    <source>
        <dbReference type="ARBA" id="ARBA00032062"/>
    </source>
</evidence>
<evidence type="ECO:0000256" key="2">
    <source>
        <dbReference type="ARBA" id="ARBA00004590"/>
    </source>
</evidence>
<sequence>MEMFYLSLFLVSVTTIALRLYAILPRPTKRVSAITKEGDKATCSLSVFLGSGGHTSELLAMISGLDFHRYQPRIYYVSEGDTLSANKAIALEKSKASAGGSTQVHQTSSPSAATAFVPERSSSTSESEDVLLYTIVVIPRARRVHQSLLTTPATALVSLFWCQYHVSLSSVFRPKANPSKPSRDEASSVLILNGPGTCLTLCLAVYVNKFFALPSPVIIYIESFARVKSLSLTGKLIRPLVDRFIVQWPQLLQDVKMAEYHGWLV</sequence>
<evidence type="ECO:0000256" key="1">
    <source>
        <dbReference type="ARBA" id="ARBA00004389"/>
    </source>
</evidence>
<evidence type="ECO:0000256" key="3">
    <source>
        <dbReference type="ARBA" id="ARBA00009731"/>
    </source>
</evidence>
<dbReference type="AlphaFoldDB" id="A0A8H6IB94"/>
<evidence type="ECO:0000256" key="12">
    <source>
        <dbReference type="SAM" id="MobiDB-lite"/>
    </source>
</evidence>
<organism evidence="13 14">
    <name type="scientific">Ephemerocybe angulata</name>
    <dbReference type="NCBI Taxonomy" id="980116"/>
    <lineage>
        <taxon>Eukaryota</taxon>
        <taxon>Fungi</taxon>
        <taxon>Dikarya</taxon>
        <taxon>Basidiomycota</taxon>
        <taxon>Agaricomycotina</taxon>
        <taxon>Agaricomycetes</taxon>
        <taxon>Agaricomycetidae</taxon>
        <taxon>Agaricales</taxon>
        <taxon>Agaricineae</taxon>
        <taxon>Psathyrellaceae</taxon>
        <taxon>Ephemerocybe</taxon>
    </lineage>
</organism>
<comment type="subunit">
    <text evidence="4 11">Heterodimer with ALG13 to form a functional enzyme.</text>
</comment>
<dbReference type="GO" id="GO:0031965">
    <property type="term" value="C:nuclear membrane"/>
    <property type="evidence" value="ECO:0007669"/>
    <property type="project" value="UniProtKB-SubCell"/>
</dbReference>
<dbReference type="PANTHER" id="PTHR12154">
    <property type="entry name" value="GLYCOSYL TRANSFERASE-RELATED"/>
    <property type="match status" value="1"/>
</dbReference>
<feature type="region of interest" description="Disordered" evidence="12">
    <location>
        <begin position="100"/>
        <end position="121"/>
    </location>
</feature>
<keyword evidence="13" id="KW-0808">Transferase</keyword>
<keyword evidence="14" id="KW-1185">Reference proteome</keyword>
<comment type="function">
    <text evidence="11">Involved in protein N-glycosylation. Essential for the second step of the dolichol-linked oligosaccharide pathway. Anchors the catalytic subunit ALG13 to the ER.</text>
</comment>
<evidence type="ECO:0000313" key="13">
    <source>
        <dbReference type="EMBL" id="KAF6761212.1"/>
    </source>
</evidence>
<feature type="compositionally biased region" description="Polar residues" evidence="12">
    <location>
        <begin position="100"/>
        <end position="112"/>
    </location>
</feature>
<evidence type="ECO:0000256" key="4">
    <source>
        <dbReference type="ARBA" id="ARBA00011335"/>
    </source>
</evidence>
<dbReference type="Pfam" id="PF08660">
    <property type="entry name" value="Alg14"/>
    <property type="match status" value="1"/>
</dbReference>
<gene>
    <name evidence="11" type="primary">ALG14</name>
    <name evidence="13" type="ORF">DFP72DRAFT_880420</name>
</gene>
<dbReference type="GO" id="GO:0043541">
    <property type="term" value="C:UDP-N-acetylglucosamine transferase complex"/>
    <property type="evidence" value="ECO:0007669"/>
    <property type="project" value="TreeGrafter"/>
</dbReference>
<keyword evidence="8" id="KW-1133">Transmembrane helix</keyword>
<dbReference type="InterPro" id="IPR013969">
    <property type="entry name" value="Oligosacch_biosynth_Alg14"/>
</dbReference>
<evidence type="ECO:0000256" key="9">
    <source>
        <dbReference type="ARBA" id="ARBA00023136"/>
    </source>
</evidence>
<evidence type="ECO:0000256" key="6">
    <source>
        <dbReference type="ARBA" id="ARBA00022692"/>
    </source>
</evidence>
<dbReference type="Proteomes" id="UP000521943">
    <property type="component" value="Unassembled WGS sequence"/>
</dbReference>
<evidence type="ECO:0000256" key="7">
    <source>
        <dbReference type="ARBA" id="ARBA00022824"/>
    </source>
</evidence>